<protein>
    <submittedName>
        <fullName evidence="1">Uncharacterized protein</fullName>
    </submittedName>
</protein>
<reference evidence="1 2" key="1">
    <citation type="submission" date="2018-08" db="EMBL/GenBank/DDBJ databases">
        <title>Recombination of ecologically and evolutionarily significant loci maintains genetic cohesion in the Pseudomonas syringae species complex.</title>
        <authorList>
            <person name="Dillon M."/>
            <person name="Thakur S."/>
            <person name="Almeida R.N.D."/>
            <person name="Weir B.S."/>
            <person name="Guttman D.S."/>
        </authorList>
    </citation>
    <scope>NUCLEOTIDE SEQUENCE [LARGE SCALE GENOMIC DNA]</scope>
    <source>
        <strain evidence="1 2">ICMP 19074</strain>
    </source>
</reference>
<gene>
    <name evidence="1" type="ORF">ALQ07_101374</name>
</gene>
<dbReference type="Proteomes" id="UP000273140">
    <property type="component" value="Unassembled WGS sequence"/>
</dbReference>
<accession>A0A3M4K771</accession>
<name>A0A3M4K771_PSESF</name>
<comment type="caution">
    <text evidence="1">The sequence shown here is derived from an EMBL/GenBank/DDBJ whole genome shotgun (WGS) entry which is preliminary data.</text>
</comment>
<organism evidence="1 2">
    <name type="scientific">Pseudomonas syringae pv. actinidiae</name>
    <dbReference type="NCBI Taxonomy" id="103796"/>
    <lineage>
        <taxon>Bacteria</taxon>
        <taxon>Pseudomonadati</taxon>
        <taxon>Pseudomonadota</taxon>
        <taxon>Gammaproteobacteria</taxon>
        <taxon>Pseudomonadales</taxon>
        <taxon>Pseudomonadaceae</taxon>
        <taxon>Pseudomonas</taxon>
        <taxon>Pseudomonas syringae</taxon>
    </lineage>
</organism>
<dbReference type="EMBL" id="RBRB01000397">
    <property type="protein sequence ID" value="RMQ24853.1"/>
    <property type="molecule type" value="Genomic_DNA"/>
</dbReference>
<sequence>MLERNGQSLSSQRYTFKQELSDMTTPSAPNIPVPVVQGASAKNEISLGKDITLELPAISDPRCTFVILNLANADNSNRPLLTGSSPITPGKATLITLENTNSDPSMVFDSTHKAIITGTVQVEGVNIWPDTPKSETYSFIK</sequence>
<dbReference type="AlphaFoldDB" id="A0A3M4K771"/>
<evidence type="ECO:0000313" key="2">
    <source>
        <dbReference type="Proteomes" id="UP000273140"/>
    </source>
</evidence>
<proteinExistence type="predicted"/>
<evidence type="ECO:0000313" key="1">
    <source>
        <dbReference type="EMBL" id="RMQ24853.1"/>
    </source>
</evidence>